<dbReference type="EMBL" id="KV429093">
    <property type="protein sequence ID" value="KZT66183.1"/>
    <property type="molecule type" value="Genomic_DNA"/>
</dbReference>
<organism evidence="2 3">
    <name type="scientific">Daedalea quercina L-15889</name>
    <dbReference type="NCBI Taxonomy" id="1314783"/>
    <lineage>
        <taxon>Eukaryota</taxon>
        <taxon>Fungi</taxon>
        <taxon>Dikarya</taxon>
        <taxon>Basidiomycota</taxon>
        <taxon>Agaricomycotina</taxon>
        <taxon>Agaricomycetes</taxon>
        <taxon>Polyporales</taxon>
        <taxon>Fomitopsis</taxon>
    </lineage>
</organism>
<dbReference type="InterPro" id="IPR021840">
    <property type="entry name" value="DUF3433"/>
</dbReference>
<evidence type="ECO:0000313" key="3">
    <source>
        <dbReference type="Proteomes" id="UP000076727"/>
    </source>
</evidence>
<keyword evidence="1" id="KW-0472">Membrane</keyword>
<dbReference type="Proteomes" id="UP000076727">
    <property type="component" value="Unassembled WGS sequence"/>
</dbReference>
<dbReference type="Pfam" id="PF11915">
    <property type="entry name" value="DUF3433"/>
    <property type="match status" value="1"/>
</dbReference>
<evidence type="ECO:0000256" key="1">
    <source>
        <dbReference type="SAM" id="Phobius"/>
    </source>
</evidence>
<reference evidence="2 3" key="1">
    <citation type="journal article" date="2016" name="Mol. Biol. Evol.">
        <title>Comparative Genomics of Early-Diverging Mushroom-Forming Fungi Provides Insights into the Origins of Lignocellulose Decay Capabilities.</title>
        <authorList>
            <person name="Nagy L.G."/>
            <person name="Riley R."/>
            <person name="Tritt A."/>
            <person name="Adam C."/>
            <person name="Daum C."/>
            <person name="Floudas D."/>
            <person name="Sun H."/>
            <person name="Yadav J.S."/>
            <person name="Pangilinan J."/>
            <person name="Larsson K.H."/>
            <person name="Matsuura K."/>
            <person name="Barry K."/>
            <person name="Labutti K."/>
            <person name="Kuo R."/>
            <person name="Ohm R.A."/>
            <person name="Bhattacharya S.S."/>
            <person name="Shirouzu T."/>
            <person name="Yoshinaga Y."/>
            <person name="Martin F.M."/>
            <person name="Grigoriev I.V."/>
            <person name="Hibbett D.S."/>
        </authorList>
    </citation>
    <scope>NUCLEOTIDE SEQUENCE [LARGE SCALE GENOMIC DNA]</scope>
    <source>
        <strain evidence="2 3">L-15889</strain>
    </source>
</reference>
<dbReference type="OrthoDB" id="2929567at2759"/>
<proteinExistence type="predicted"/>
<keyword evidence="1" id="KW-0812">Transmembrane</keyword>
<dbReference type="AlphaFoldDB" id="A0A165MVM9"/>
<protein>
    <submittedName>
        <fullName evidence="2">Uncharacterized protein</fullName>
    </submittedName>
</protein>
<keyword evidence="3" id="KW-1185">Reference proteome</keyword>
<gene>
    <name evidence="2" type="ORF">DAEQUDRAFT_813723</name>
</gene>
<feature type="transmembrane region" description="Helical" evidence="1">
    <location>
        <begin position="32"/>
        <end position="51"/>
    </location>
</feature>
<dbReference type="STRING" id="1314783.A0A165MVM9"/>
<keyword evidence="1" id="KW-1133">Transmembrane helix</keyword>
<name>A0A165MVM9_9APHY</name>
<accession>A0A165MVM9</accession>
<evidence type="ECO:0000313" key="2">
    <source>
        <dbReference type="EMBL" id="KZT66183.1"/>
    </source>
</evidence>
<sequence>MEPIPVVGLEVFVQQSSLHTGFPAPSTTLQNLATYIPVAFIIAVGWVWQAYEVEVKKILPWASMSAGPVPASDSVLLGWITPAQTH</sequence>